<feature type="transmembrane region" description="Helical" evidence="7">
    <location>
        <begin position="40"/>
        <end position="60"/>
    </location>
</feature>
<dbReference type="OrthoDB" id="440755at2759"/>
<feature type="transmembrane region" description="Helical" evidence="7">
    <location>
        <begin position="439"/>
        <end position="458"/>
    </location>
</feature>
<evidence type="ECO:0000256" key="5">
    <source>
        <dbReference type="ARBA" id="ARBA00023136"/>
    </source>
</evidence>
<dbReference type="STRING" id="71784.A0A1Y2BC28"/>
<feature type="transmembrane region" description="Helical" evidence="7">
    <location>
        <begin position="478"/>
        <end position="498"/>
    </location>
</feature>
<evidence type="ECO:0000256" key="3">
    <source>
        <dbReference type="ARBA" id="ARBA00022692"/>
    </source>
</evidence>
<evidence type="ECO:0000256" key="6">
    <source>
        <dbReference type="SAM" id="MobiDB-lite"/>
    </source>
</evidence>
<dbReference type="Pfam" id="PF07690">
    <property type="entry name" value="MFS_1"/>
    <property type="match status" value="1"/>
</dbReference>
<feature type="transmembrane region" description="Helical" evidence="7">
    <location>
        <begin position="103"/>
        <end position="126"/>
    </location>
</feature>
<dbReference type="GO" id="GO:0016020">
    <property type="term" value="C:membrane"/>
    <property type="evidence" value="ECO:0007669"/>
    <property type="project" value="UniProtKB-SubCell"/>
</dbReference>
<feature type="transmembrane region" description="Helical" evidence="7">
    <location>
        <begin position="80"/>
        <end position="96"/>
    </location>
</feature>
<keyword evidence="10" id="KW-1185">Reference proteome</keyword>
<protein>
    <submittedName>
        <fullName evidence="9">Major facilitator superfamily domain-containing protein</fullName>
    </submittedName>
</protein>
<dbReference type="InterPro" id="IPR020846">
    <property type="entry name" value="MFS_dom"/>
</dbReference>
<comment type="caution">
    <text evidence="9">The sequence shown here is derived from an EMBL/GenBank/DDBJ whole genome shotgun (WGS) entry which is preliminary data.</text>
</comment>
<dbReference type="InParanoid" id="A0A1Y2BC28"/>
<feature type="transmembrane region" description="Helical" evidence="7">
    <location>
        <begin position="405"/>
        <end position="427"/>
    </location>
</feature>
<feature type="region of interest" description="Disordered" evidence="6">
    <location>
        <begin position="1"/>
        <end position="26"/>
    </location>
</feature>
<dbReference type="Proteomes" id="UP000193986">
    <property type="component" value="Unassembled WGS sequence"/>
</dbReference>
<evidence type="ECO:0000259" key="8">
    <source>
        <dbReference type="PROSITE" id="PS50850"/>
    </source>
</evidence>
<evidence type="ECO:0000256" key="7">
    <source>
        <dbReference type="SAM" id="Phobius"/>
    </source>
</evidence>
<keyword evidence="2" id="KW-0813">Transport</keyword>
<dbReference type="PROSITE" id="PS50850">
    <property type="entry name" value="MFS"/>
    <property type="match status" value="1"/>
</dbReference>
<feature type="transmembrane region" description="Helical" evidence="7">
    <location>
        <begin position="375"/>
        <end position="393"/>
    </location>
</feature>
<evidence type="ECO:0000313" key="10">
    <source>
        <dbReference type="Proteomes" id="UP000193986"/>
    </source>
</evidence>
<comment type="subcellular location">
    <subcellularLocation>
        <location evidence="1">Membrane</location>
        <topology evidence="1">Multi-pass membrane protein</topology>
    </subcellularLocation>
</comment>
<feature type="transmembrane region" description="Helical" evidence="7">
    <location>
        <begin position="132"/>
        <end position="155"/>
    </location>
</feature>
<evidence type="ECO:0000256" key="2">
    <source>
        <dbReference type="ARBA" id="ARBA00022448"/>
    </source>
</evidence>
<keyword evidence="4 7" id="KW-1133">Transmembrane helix</keyword>
<gene>
    <name evidence="9" type="ORF">BCR39DRAFT_465573</name>
</gene>
<dbReference type="SUPFAM" id="SSF103473">
    <property type="entry name" value="MFS general substrate transporter"/>
    <property type="match status" value="1"/>
</dbReference>
<dbReference type="PANTHER" id="PTHR42718">
    <property type="entry name" value="MAJOR FACILITATOR SUPERFAMILY MULTIDRUG TRANSPORTER MFSC"/>
    <property type="match status" value="1"/>
</dbReference>
<feature type="transmembrane region" description="Helical" evidence="7">
    <location>
        <begin position="242"/>
        <end position="262"/>
    </location>
</feature>
<accession>A0A1Y2BC28</accession>
<evidence type="ECO:0000256" key="4">
    <source>
        <dbReference type="ARBA" id="ARBA00022989"/>
    </source>
</evidence>
<dbReference type="Gene3D" id="1.20.1250.20">
    <property type="entry name" value="MFS general substrate transporter like domains"/>
    <property type="match status" value="2"/>
</dbReference>
<keyword evidence="5 7" id="KW-0472">Membrane</keyword>
<evidence type="ECO:0000256" key="1">
    <source>
        <dbReference type="ARBA" id="ARBA00004141"/>
    </source>
</evidence>
<organism evidence="9 10">
    <name type="scientific">Naematelia encephala</name>
    <dbReference type="NCBI Taxonomy" id="71784"/>
    <lineage>
        <taxon>Eukaryota</taxon>
        <taxon>Fungi</taxon>
        <taxon>Dikarya</taxon>
        <taxon>Basidiomycota</taxon>
        <taxon>Agaricomycotina</taxon>
        <taxon>Tremellomycetes</taxon>
        <taxon>Tremellales</taxon>
        <taxon>Naemateliaceae</taxon>
        <taxon>Naematelia</taxon>
    </lineage>
</organism>
<feature type="transmembrane region" description="Helical" evidence="7">
    <location>
        <begin position="203"/>
        <end position="222"/>
    </location>
</feature>
<evidence type="ECO:0000313" key="9">
    <source>
        <dbReference type="EMBL" id="ORY31645.1"/>
    </source>
</evidence>
<dbReference type="InterPro" id="IPR036259">
    <property type="entry name" value="MFS_trans_sf"/>
</dbReference>
<dbReference type="EMBL" id="MCFC01000014">
    <property type="protein sequence ID" value="ORY31645.1"/>
    <property type="molecule type" value="Genomic_DNA"/>
</dbReference>
<dbReference type="GO" id="GO:0022857">
    <property type="term" value="F:transmembrane transporter activity"/>
    <property type="evidence" value="ECO:0007669"/>
    <property type="project" value="InterPro"/>
</dbReference>
<feature type="transmembrane region" description="Helical" evidence="7">
    <location>
        <begin position="167"/>
        <end position="191"/>
    </location>
</feature>
<feature type="transmembrane region" description="Helical" evidence="7">
    <location>
        <begin position="268"/>
        <end position="288"/>
    </location>
</feature>
<dbReference type="InterPro" id="IPR011701">
    <property type="entry name" value="MFS"/>
</dbReference>
<feature type="transmembrane region" description="Helical" evidence="7">
    <location>
        <begin position="309"/>
        <end position="330"/>
    </location>
</feature>
<keyword evidence="3 7" id="KW-0812">Transmembrane</keyword>
<proteinExistence type="predicted"/>
<sequence>MTRDIQENGGDSGSASAQGAGEVSPAPAGVEAPQLGARRWWLLLIFCIAQYLDIAGRASIVVFVNQISDQLDIEYQQSTWILNSYNITFGSFLLFFGRMSDLYTANVVFVGGFLTVGISSLIVSFMPNQYAYYVFRALYGVGAAATIPSAFRMILHTFKGPDLQKALGFFGLAGAVANATGLTLGGCFGYIHKGGQMADWRWFFRFICFMTLPFAFIAWLMVPRTVGPFASTKRKWRHLDIIGCFLALAALILLDLGLTFGASDGWKTAHFLVPFLIAWPVFVAFFLWEARLPEGYAMLPPQTWRIRNLTLWIVLALSGFAWWGVIQVAMVERYESTFGEGIMISAVRLMPVGISACIIGIVVPNILKKIPNPRYLVTAAFVVSAASFLLLIFGEGNVHREYWRWYFPAYIIGSAAAAIAYLGMNIFLMSSVRPQEAGVVGALFQTALQMGAAVALAAQAGLLTLNPGDVSDFANVQASFWFMFGWYLCNALGMLFLYRALPKVDKGIEAGKSAPVEQVDEEK</sequence>
<reference evidence="9 10" key="1">
    <citation type="submission" date="2016-07" db="EMBL/GenBank/DDBJ databases">
        <title>Pervasive Adenine N6-methylation of Active Genes in Fungi.</title>
        <authorList>
            <consortium name="DOE Joint Genome Institute"/>
            <person name="Mondo S.J."/>
            <person name="Dannebaum R.O."/>
            <person name="Kuo R.C."/>
            <person name="Labutti K."/>
            <person name="Haridas S."/>
            <person name="Kuo A."/>
            <person name="Salamov A."/>
            <person name="Ahrendt S.R."/>
            <person name="Lipzen A."/>
            <person name="Sullivan W."/>
            <person name="Andreopoulos W.B."/>
            <person name="Clum A."/>
            <person name="Lindquist E."/>
            <person name="Daum C."/>
            <person name="Ramamoorthy G.K."/>
            <person name="Gryganskyi A."/>
            <person name="Culley D."/>
            <person name="Magnuson J.K."/>
            <person name="James T.Y."/>
            <person name="O'Malley M.A."/>
            <person name="Stajich J.E."/>
            <person name="Spatafora J.W."/>
            <person name="Visel A."/>
            <person name="Grigoriev I.V."/>
        </authorList>
    </citation>
    <scope>NUCLEOTIDE SEQUENCE [LARGE SCALE GENOMIC DNA]</scope>
    <source>
        <strain evidence="9 10">68-887.2</strain>
    </source>
</reference>
<feature type="transmembrane region" description="Helical" evidence="7">
    <location>
        <begin position="342"/>
        <end position="363"/>
    </location>
</feature>
<dbReference type="AlphaFoldDB" id="A0A1Y2BC28"/>
<dbReference type="PANTHER" id="PTHR42718:SF9">
    <property type="entry name" value="MAJOR FACILITATOR SUPERFAMILY MULTIDRUG TRANSPORTER MFSC"/>
    <property type="match status" value="1"/>
</dbReference>
<feature type="domain" description="Major facilitator superfamily (MFS) profile" evidence="8">
    <location>
        <begin position="42"/>
        <end position="502"/>
    </location>
</feature>
<name>A0A1Y2BC28_9TREE</name>